<feature type="compositionally biased region" description="Polar residues" evidence="1">
    <location>
        <begin position="263"/>
        <end position="283"/>
    </location>
</feature>
<dbReference type="AlphaFoldDB" id="A0A4Q0T2D0"/>
<dbReference type="Proteomes" id="UP000289437">
    <property type="component" value="Unassembled WGS sequence"/>
</dbReference>
<accession>A0A4Q0T2D0</accession>
<gene>
    <name evidence="3" type="ORF">GRAN_2493</name>
</gene>
<evidence type="ECO:0000313" key="3">
    <source>
        <dbReference type="EMBL" id="RXH55636.1"/>
    </source>
</evidence>
<feature type="chain" id="PRO_5020727217" evidence="2">
    <location>
        <begin position="29"/>
        <end position="283"/>
    </location>
</feature>
<evidence type="ECO:0000256" key="1">
    <source>
        <dbReference type="SAM" id="MobiDB-lite"/>
    </source>
</evidence>
<evidence type="ECO:0000256" key="2">
    <source>
        <dbReference type="SAM" id="SignalP"/>
    </source>
</evidence>
<keyword evidence="2" id="KW-0732">Signal</keyword>
<organism evidence="3 4">
    <name type="scientific">Granulicella sibirica</name>
    <dbReference type="NCBI Taxonomy" id="2479048"/>
    <lineage>
        <taxon>Bacteria</taxon>
        <taxon>Pseudomonadati</taxon>
        <taxon>Acidobacteriota</taxon>
        <taxon>Terriglobia</taxon>
        <taxon>Terriglobales</taxon>
        <taxon>Acidobacteriaceae</taxon>
        <taxon>Granulicella</taxon>
    </lineage>
</organism>
<sequence length="283" mass="28701">MRHFFPTRAVFLLAGLPLSGLGMGAAWAQNASSLPVNAPTGVQILSTGTAGPVAAPTTSHKADVDYTGGLLHISANNSSLNQILREVSRLTGMKITGGVAEDRVFGTYGPAPASAVLTSLLDGTSSNVLIVQNAAAGPAELILTPRKGEPTPPNPNGVPGDDDPARDLPQQANDGPPQHPPGGRMGQPRRSLAPSGLGPLPTSNGGQTGTPIDGGADIGQTPGAFTPAGETPPDVTAQPATDPAPSAAPEDQPDATRSPAAATPQQIYEQLQRLRSQQTPVPE</sequence>
<dbReference type="EMBL" id="RDSM01000002">
    <property type="protein sequence ID" value="RXH55636.1"/>
    <property type="molecule type" value="Genomic_DNA"/>
</dbReference>
<reference evidence="4" key="2">
    <citation type="submission" date="2019-02" db="EMBL/GenBank/DDBJ databases">
        <title>Granulicella sibirica sp. nov., a psychrotolerant acidobacterium isolated from an organic soil layer in forested tundra, West Siberia.</title>
        <authorList>
            <person name="Oshkin I.Y."/>
            <person name="Kulichevskaya I.S."/>
            <person name="Rijpstra W.I.C."/>
            <person name="Sinninghe Damste J.S."/>
            <person name="Rakitin A.L."/>
            <person name="Ravin N.V."/>
            <person name="Dedysh S.N."/>
        </authorList>
    </citation>
    <scope>NUCLEOTIDE SEQUENCE [LARGE SCALE GENOMIC DNA]</scope>
    <source>
        <strain evidence="4">AF10</strain>
    </source>
</reference>
<feature type="region of interest" description="Disordered" evidence="1">
    <location>
        <begin position="143"/>
        <end position="283"/>
    </location>
</feature>
<evidence type="ECO:0000313" key="4">
    <source>
        <dbReference type="Proteomes" id="UP000289437"/>
    </source>
</evidence>
<comment type="caution">
    <text evidence="3">The sequence shown here is derived from an EMBL/GenBank/DDBJ whole genome shotgun (WGS) entry which is preliminary data.</text>
</comment>
<feature type="signal peptide" evidence="2">
    <location>
        <begin position="1"/>
        <end position="28"/>
    </location>
</feature>
<protein>
    <submittedName>
        <fullName evidence="3">Uncharacterized protein</fullName>
    </submittedName>
</protein>
<keyword evidence="4" id="KW-1185">Reference proteome</keyword>
<proteinExistence type="predicted"/>
<reference evidence="3 4" key="1">
    <citation type="submission" date="2018-11" db="EMBL/GenBank/DDBJ databases">
        <authorList>
            <person name="Mardanov A.V."/>
            <person name="Ravin N.V."/>
            <person name="Dedysh S.N."/>
        </authorList>
    </citation>
    <scope>NUCLEOTIDE SEQUENCE [LARGE SCALE GENOMIC DNA]</scope>
    <source>
        <strain evidence="3 4">AF10</strain>
    </source>
</reference>
<name>A0A4Q0T2D0_9BACT</name>